<protein>
    <submittedName>
        <fullName evidence="3">Aminoacetone oxidase family FAD-binding enzyme</fullName>
    </submittedName>
</protein>
<feature type="compositionally biased region" description="Basic residues" evidence="1">
    <location>
        <begin position="367"/>
        <end position="378"/>
    </location>
</feature>
<dbReference type="PANTHER" id="PTHR42887">
    <property type="entry name" value="OS12G0638800 PROTEIN"/>
    <property type="match status" value="1"/>
</dbReference>
<name>A0ABU5N0C5_9BACT</name>
<dbReference type="RefSeq" id="WP_322609466.1">
    <property type="nucleotide sequence ID" value="NZ_JARVCO010000012.1"/>
</dbReference>
<dbReference type="InterPro" id="IPR036188">
    <property type="entry name" value="FAD/NAD-bd_sf"/>
</dbReference>
<evidence type="ECO:0000313" key="3">
    <source>
        <dbReference type="EMBL" id="MDZ8119681.1"/>
    </source>
</evidence>
<accession>A0ABU5N0C5</accession>
<organism evidence="3 4">
    <name type="scientific">Pontiella agarivorans</name>
    <dbReference type="NCBI Taxonomy" id="3038953"/>
    <lineage>
        <taxon>Bacteria</taxon>
        <taxon>Pseudomonadati</taxon>
        <taxon>Kiritimatiellota</taxon>
        <taxon>Kiritimatiellia</taxon>
        <taxon>Kiritimatiellales</taxon>
        <taxon>Pontiellaceae</taxon>
        <taxon>Pontiella</taxon>
    </lineage>
</organism>
<keyword evidence="4" id="KW-1185">Reference proteome</keyword>
<dbReference type="SUPFAM" id="SSF51905">
    <property type="entry name" value="FAD/NAD(P)-binding domain"/>
    <property type="match status" value="1"/>
</dbReference>
<dbReference type="EMBL" id="JARVCO010000012">
    <property type="protein sequence ID" value="MDZ8119681.1"/>
    <property type="molecule type" value="Genomic_DNA"/>
</dbReference>
<comment type="caution">
    <text evidence="3">The sequence shown here is derived from an EMBL/GenBank/DDBJ whole genome shotgun (WGS) entry which is preliminary data.</text>
</comment>
<dbReference type="PRINTS" id="PR00411">
    <property type="entry name" value="PNDRDTASEI"/>
</dbReference>
<dbReference type="Proteomes" id="UP001290861">
    <property type="component" value="Unassembled WGS sequence"/>
</dbReference>
<dbReference type="InterPro" id="IPR004792">
    <property type="entry name" value="BaiN-like"/>
</dbReference>
<feature type="domain" description="RsdA/BaiN/AoA(So)-like Rossmann fold-like" evidence="2">
    <location>
        <begin position="5"/>
        <end position="340"/>
    </location>
</feature>
<proteinExistence type="predicted"/>
<dbReference type="Gene3D" id="3.50.50.60">
    <property type="entry name" value="FAD/NAD(P)-binding domain"/>
    <property type="match status" value="2"/>
</dbReference>
<sequence length="378" mass="40572">MNKTDLIIIGGGAAGLMAGSAAGELGLRALVLERKAKPGRKLLMCGNSRCNLTTNISAERMLQMFGDPVGPFLRPAIEAFTPSMLQRWFAVNGLKTVTKAGNKVYPHTERAMDVLNLFTDRLRDGGISLAGSSPVQALEKTKAGFRVTTANFVVESNYVLIATGGISYPKTGSVGDGLNWAEKLGHSITPCRPGLAGFEVPPEMIRGREGRIIEKVTVDILAGGILHGTTHGIFEIEKWGVGGTALTDASRIIARKNLKNYSLVINRPDGKTEEIRPLRTRPIKEAMITVGGVDLREINFQTLESKVCAGLYFAGEVLDIDGPTGGYNLQAAFSTARLAVEQIGKRCGRKGFQPLLAPPKKPAGKAGKTRRRRKLPPG</sequence>
<reference evidence="3 4" key="1">
    <citation type="journal article" date="2024" name="Appl. Environ. Microbiol.">
        <title>Pontiella agarivorans sp. nov., a novel marine anaerobic bacterium capable of degrading macroalgal polysaccharides and fixing nitrogen.</title>
        <authorList>
            <person name="Liu N."/>
            <person name="Kivenson V."/>
            <person name="Peng X."/>
            <person name="Cui Z."/>
            <person name="Lankiewicz T.S."/>
            <person name="Gosselin K.M."/>
            <person name="English C.J."/>
            <person name="Blair E.M."/>
            <person name="O'Malley M.A."/>
            <person name="Valentine D.L."/>
        </authorList>
    </citation>
    <scope>NUCLEOTIDE SEQUENCE [LARGE SCALE GENOMIC DNA]</scope>
    <source>
        <strain evidence="3 4">NLcol2</strain>
    </source>
</reference>
<gene>
    <name evidence="3" type="ORF">P9H32_13715</name>
</gene>
<dbReference type="PANTHER" id="PTHR42887:SF2">
    <property type="entry name" value="OS12G0638800 PROTEIN"/>
    <property type="match status" value="1"/>
</dbReference>
<dbReference type="NCBIfam" id="TIGR00275">
    <property type="entry name" value="aminoacetone oxidase family FAD-binding enzyme"/>
    <property type="match status" value="1"/>
</dbReference>
<evidence type="ECO:0000313" key="4">
    <source>
        <dbReference type="Proteomes" id="UP001290861"/>
    </source>
</evidence>
<dbReference type="Gene3D" id="2.40.30.10">
    <property type="entry name" value="Translation factors"/>
    <property type="match status" value="1"/>
</dbReference>
<dbReference type="InterPro" id="IPR057661">
    <property type="entry name" value="RsdA/BaiN/AoA(So)_Rossmann"/>
</dbReference>
<evidence type="ECO:0000256" key="1">
    <source>
        <dbReference type="SAM" id="MobiDB-lite"/>
    </source>
</evidence>
<dbReference type="Pfam" id="PF03486">
    <property type="entry name" value="HI0933_like"/>
    <property type="match status" value="1"/>
</dbReference>
<feature type="region of interest" description="Disordered" evidence="1">
    <location>
        <begin position="351"/>
        <end position="378"/>
    </location>
</feature>
<evidence type="ECO:0000259" key="2">
    <source>
        <dbReference type="Pfam" id="PF03486"/>
    </source>
</evidence>